<dbReference type="InterPro" id="IPR036390">
    <property type="entry name" value="WH_DNA-bd_sf"/>
</dbReference>
<dbReference type="EMBL" id="JACHHZ010000006">
    <property type="protein sequence ID" value="MBB6096102.1"/>
    <property type="molecule type" value="Genomic_DNA"/>
</dbReference>
<dbReference type="GO" id="GO:0003700">
    <property type="term" value="F:DNA-binding transcription factor activity"/>
    <property type="evidence" value="ECO:0007669"/>
    <property type="project" value="InterPro"/>
</dbReference>
<dbReference type="PROSITE" id="PS50931">
    <property type="entry name" value="HTH_LYSR"/>
    <property type="match status" value="1"/>
</dbReference>
<dbReference type="InterPro" id="IPR036388">
    <property type="entry name" value="WH-like_DNA-bd_sf"/>
</dbReference>
<keyword evidence="3 6" id="KW-0238">DNA-binding</keyword>
<protein>
    <submittedName>
        <fullName evidence="6">DNA-binding transcriptional LysR family regulator</fullName>
    </submittedName>
</protein>
<keyword evidence="7" id="KW-1185">Reference proteome</keyword>
<dbReference type="GO" id="GO:0000976">
    <property type="term" value="F:transcription cis-regulatory region binding"/>
    <property type="evidence" value="ECO:0007669"/>
    <property type="project" value="TreeGrafter"/>
</dbReference>
<evidence type="ECO:0000259" key="5">
    <source>
        <dbReference type="PROSITE" id="PS50931"/>
    </source>
</evidence>
<evidence type="ECO:0000313" key="6">
    <source>
        <dbReference type="EMBL" id="MBB6096102.1"/>
    </source>
</evidence>
<dbReference type="Pfam" id="PF03466">
    <property type="entry name" value="LysR_substrate"/>
    <property type="match status" value="1"/>
</dbReference>
<keyword evidence="2" id="KW-0805">Transcription regulation</keyword>
<dbReference type="SUPFAM" id="SSF46785">
    <property type="entry name" value="Winged helix' DNA-binding domain"/>
    <property type="match status" value="1"/>
</dbReference>
<comment type="similarity">
    <text evidence="1">Belongs to the LysR transcriptional regulatory family.</text>
</comment>
<evidence type="ECO:0000256" key="4">
    <source>
        <dbReference type="ARBA" id="ARBA00023163"/>
    </source>
</evidence>
<dbReference type="Gene3D" id="1.10.10.10">
    <property type="entry name" value="Winged helix-like DNA-binding domain superfamily/Winged helix DNA-binding domain"/>
    <property type="match status" value="1"/>
</dbReference>
<reference evidence="6 7" key="1">
    <citation type="submission" date="2020-08" db="EMBL/GenBank/DDBJ databases">
        <title>Genomic Encyclopedia of Type Strains, Phase IV (KMG-IV): sequencing the most valuable type-strain genomes for metagenomic binning, comparative biology and taxonomic classification.</title>
        <authorList>
            <person name="Goeker M."/>
        </authorList>
    </citation>
    <scope>NUCLEOTIDE SEQUENCE [LARGE SCALE GENOMIC DNA]</scope>
    <source>
        <strain evidence="6 7">DSM 26723</strain>
    </source>
</reference>
<feature type="domain" description="HTH lysR-type" evidence="5">
    <location>
        <begin position="1"/>
        <end position="49"/>
    </location>
</feature>
<sequence length="290" mass="31966">MAVVDAGGYAQAAEMLHKSQSAVTYAVQKIEELLDLKAFEIQGRKAVLTPTGQMLYRRAQVLLEDAGTMERAARKVSSGWEAEITIAVEVVFPMWLVLDCLGRFGEESPQTRIELLETVIGGTEEALVSRRVDFAISPTIPTGFAGEPLLTARFIPVAHPDHPLHQLGREITARDLRKHRHLVVRDSGSQRDRKSSTVEGEMRWTVSNMPTSIGAACRGHGFAWFPEEKIRTEISQGQLKALALRDGAERLLQIFLVFTDRDGAGPGTLRLAQIIRDGVRNMASLPAGRC</sequence>
<dbReference type="InterPro" id="IPR000847">
    <property type="entry name" value="LysR_HTH_N"/>
</dbReference>
<dbReference type="Pfam" id="PF00126">
    <property type="entry name" value="HTH_1"/>
    <property type="match status" value="1"/>
</dbReference>
<dbReference type="PANTHER" id="PTHR30126">
    <property type="entry name" value="HTH-TYPE TRANSCRIPTIONAL REGULATOR"/>
    <property type="match status" value="1"/>
</dbReference>
<evidence type="ECO:0000256" key="2">
    <source>
        <dbReference type="ARBA" id="ARBA00023015"/>
    </source>
</evidence>
<comment type="caution">
    <text evidence="6">The sequence shown here is derived from an EMBL/GenBank/DDBJ whole genome shotgun (WGS) entry which is preliminary data.</text>
</comment>
<dbReference type="AlphaFoldDB" id="A0A841HVX7"/>
<evidence type="ECO:0000256" key="1">
    <source>
        <dbReference type="ARBA" id="ARBA00009437"/>
    </source>
</evidence>
<evidence type="ECO:0000313" key="7">
    <source>
        <dbReference type="Proteomes" id="UP000588068"/>
    </source>
</evidence>
<gene>
    <name evidence="6" type="ORF">HNQ60_004993</name>
</gene>
<keyword evidence="4" id="KW-0804">Transcription</keyword>
<dbReference type="Proteomes" id="UP000588068">
    <property type="component" value="Unassembled WGS sequence"/>
</dbReference>
<dbReference type="SUPFAM" id="SSF53850">
    <property type="entry name" value="Periplasmic binding protein-like II"/>
    <property type="match status" value="1"/>
</dbReference>
<accession>A0A841HVX7</accession>
<dbReference type="Gene3D" id="3.40.190.290">
    <property type="match status" value="1"/>
</dbReference>
<evidence type="ECO:0000256" key="3">
    <source>
        <dbReference type="ARBA" id="ARBA00023125"/>
    </source>
</evidence>
<proteinExistence type="inferred from homology"/>
<dbReference type="InterPro" id="IPR005119">
    <property type="entry name" value="LysR_subst-bd"/>
</dbReference>
<organism evidence="6 7">
    <name type="scientific">Povalibacter uvarum</name>
    <dbReference type="NCBI Taxonomy" id="732238"/>
    <lineage>
        <taxon>Bacteria</taxon>
        <taxon>Pseudomonadati</taxon>
        <taxon>Pseudomonadota</taxon>
        <taxon>Gammaproteobacteria</taxon>
        <taxon>Steroidobacterales</taxon>
        <taxon>Steroidobacteraceae</taxon>
        <taxon>Povalibacter</taxon>
    </lineage>
</organism>
<dbReference type="PANTHER" id="PTHR30126:SF88">
    <property type="entry name" value="TRANSCRIPTIONAL REGULATOR-RELATED"/>
    <property type="match status" value="1"/>
</dbReference>
<name>A0A841HVX7_9GAMM</name>